<evidence type="ECO:0000313" key="6">
    <source>
        <dbReference type="Proteomes" id="UP000445000"/>
    </source>
</evidence>
<dbReference type="Proteomes" id="UP000445000">
    <property type="component" value="Unassembled WGS sequence"/>
</dbReference>
<gene>
    <name evidence="5" type="ORF">GCM10011487_38560</name>
</gene>
<dbReference type="InterPro" id="IPR003439">
    <property type="entry name" value="ABC_transporter-like_ATP-bd"/>
</dbReference>
<keyword evidence="1" id="KW-0677">Repeat</keyword>
<sequence length="498" mass="54983">MSPVIVARDVAYEFSNGRELFKHLSFSLNATRSALVGPNGVGKTCLARLLAGELEPTSGAIQRDGPVSLFAQREPPEPIAVADYLASVDQWSLTRDRLLTNIDQQTLCTSLSGGQWMRVRLARVLDDGFLILDEPTNDLDREGREAVFQFLRSHAGGVLLISHDREALESCDEILELSNLGLMKFGGSWSEYVVEKDRERARLGAALDQAKRERDAAVIHRIEQQARQEKRNRRGQAAAARGGIPRILAGGRKRAAQVTTGKRDVALVERADAAVTKAHEAFADLKIDPVMYADLMGQELHSQKLIAEARGFNIRFRDWLYPRDLDFSWRGNVRLALQGPNGSGKSTLLKALTGAPSITRGELNRGQLVTLYMDQRCSALDDTSSVLDNVRSVAPGNESEIRTHLARFLFPRDTVFQKAHSLSGGERLRATLARALLATTKPELLLLDEPTNNLDLANIEFLEALVREFRGALIVVSHDQRFLENCGVTAAFELPGDG</sequence>
<proteinExistence type="predicted"/>
<evidence type="ECO:0000259" key="4">
    <source>
        <dbReference type="PROSITE" id="PS50893"/>
    </source>
</evidence>
<dbReference type="PANTHER" id="PTHR19211">
    <property type="entry name" value="ATP-BINDING TRANSPORT PROTEIN-RELATED"/>
    <property type="match status" value="1"/>
</dbReference>
<dbReference type="AlphaFoldDB" id="A0A829YH06"/>
<reference evidence="6" key="1">
    <citation type="submission" date="2020-01" db="EMBL/GenBank/DDBJ databases">
        <title>'Steroidobacter agaridevorans' sp. nov., agar-degrading bacteria isolated from rhizosphere soils.</title>
        <authorList>
            <person name="Ikenaga M."/>
            <person name="Kataoka M."/>
            <person name="Murouchi A."/>
            <person name="Katsuragi S."/>
            <person name="Sakai M."/>
        </authorList>
    </citation>
    <scope>NUCLEOTIDE SEQUENCE [LARGE SCALE GENOMIC DNA]</scope>
    <source>
        <strain evidence="6">YU21-B</strain>
    </source>
</reference>
<feature type="domain" description="ABC transporter" evidence="4">
    <location>
        <begin position="5"/>
        <end position="205"/>
    </location>
</feature>
<evidence type="ECO:0000256" key="3">
    <source>
        <dbReference type="ARBA" id="ARBA00022840"/>
    </source>
</evidence>
<dbReference type="EMBL" id="BLJN01000003">
    <property type="protein sequence ID" value="GFE81856.1"/>
    <property type="molecule type" value="Genomic_DNA"/>
</dbReference>
<dbReference type="CDD" id="cd03221">
    <property type="entry name" value="ABCF_EF-3"/>
    <property type="match status" value="2"/>
</dbReference>
<dbReference type="PROSITE" id="PS00211">
    <property type="entry name" value="ABC_TRANSPORTER_1"/>
    <property type="match status" value="1"/>
</dbReference>
<dbReference type="InterPro" id="IPR027417">
    <property type="entry name" value="P-loop_NTPase"/>
</dbReference>
<protein>
    <submittedName>
        <fullName evidence="5">ATP-binding protein</fullName>
    </submittedName>
</protein>
<evidence type="ECO:0000256" key="1">
    <source>
        <dbReference type="ARBA" id="ARBA00022737"/>
    </source>
</evidence>
<feature type="domain" description="ABC transporter" evidence="4">
    <location>
        <begin position="300"/>
        <end position="495"/>
    </location>
</feature>
<dbReference type="Gene3D" id="3.40.50.300">
    <property type="entry name" value="P-loop containing nucleotide triphosphate hydrolases"/>
    <property type="match status" value="3"/>
</dbReference>
<keyword evidence="6" id="KW-1185">Reference proteome</keyword>
<dbReference type="InterPro" id="IPR017871">
    <property type="entry name" value="ABC_transporter-like_CS"/>
</dbReference>
<dbReference type="GO" id="GO:0016887">
    <property type="term" value="F:ATP hydrolysis activity"/>
    <property type="evidence" value="ECO:0007669"/>
    <property type="project" value="InterPro"/>
</dbReference>
<evidence type="ECO:0000313" key="5">
    <source>
        <dbReference type="EMBL" id="GFE81856.1"/>
    </source>
</evidence>
<dbReference type="InterPro" id="IPR050611">
    <property type="entry name" value="ABCF"/>
</dbReference>
<keyword evidence="3 5" id="KW-0067">ATP-binding</keyword>
<evidence type="ECO:0000256" key="2">
    <source>
        <dbReference type="ARBA" id="ARBA00022741"/>
    </source>
</evidence>
<dbReference type="RefSeq" id="WP_161813460.1">
    <property type="nucleotide sequence ID" value="NZ_BLJN01000003.1"/>
</dbReference>
<accession>A0A829YH06</accession>
<dbReference type="Pfam" id="PF00005">
    <property type="entry name" value="ABC_tran"/>
    <property type="match status" value="2"/>
</dbReference>
<dbReference type="PANTHER" id="PTHR19211:SF6">
    <property type="entry name" value="BLL7188 PROTEIN"/>
    <property type="match status" value="1"/>
</dbReference>
<dbReference type="SMART" id="SM00382">
    <property type="entry name" value="AAA"/>
    <property type="match status" value="2"/>
</dbReference>
<organism evidence="5 6">
    <name type="scientific">Steroidobacter agaridevorans</name>
    <dbReference type="NCBI Taxonomy" id="2695856"/>
    <lineage>
        <taxon>Bacteria</taxon>
        <taxon>Pseudomonadati</taxon>
        <taxon>Pseudomonadota</taxon>
        <taxon>Gammaproteobacteria</taxon>
        <taxon>Steroidobacterales</taxon>
        <taxon>Steroidobacteraceae</taxon>
        <taxon>Steroidobacter</taxon>
    </lineage>
</organism>
<dbReference type="GO" id="GO:0005524">
    <property type="term" value="F:ATP binding"/>
    <property type="evidence" value="ECO:0007669"/>
    <property type="project" value="UniProtKB-KW"/>
</dbReference>
<dbReference type="PROSITE" id="PS50893">
    <property type="entry name" value="ABC_TRANSPORTER_2"/>
    <property type="match status" value="2"/>
</dbReference>
<dbReference type="SUPFAM" id="SSF52540">
    <property type="entry name" value="P-loop containing nucleoside triphosphate hydrolases"/>
    <property type="match status" value="2"/>
</dbReference>
<comment type="caution">
    <text evidence="5">The sequence shown here is derived from an EMBL/GenBank/DDBJ whole genome shotgun (WGS) entry which is preliminary data.</text>
</comment>
<dbReference type="InterPro" id="IPR003593">
    <property type="entry name" value="AAA+_ATPase"/>
</dbReference>
<keyword evidence="2" id="KW-0547">Nucleotide-binding</keyword>
<name>A0A829YH06_9GAMM</name>